<name>A0A5B7K523_PORTR</name>
<comment type="caution">
    <text evidence="1">The sequence shown here is derived from an EMBL/GenBank/DDBJ whole genome shotgun (WGS) entry which is preliminary data.</text>
</comment>
<proteinExistence type="predicted"/>
<organism evidence="1 2">
    <name type="scientific">Portunus trituberculatus</name>
    <name type="common">Swimming crab</name>
    <name type="synonym">Neptunus trituberculatus</name>
    <dbReference type="NCBI Taxonomy" id="210409"/>
    <lineage>
        <taxon>Eukaryota</taxon>
        <taxon>Metazoa</taxon>
        <taxon>Ecdysozoa</taxon>
        <taxon>Arthropoda</taxon>
        <taxon>Crustacea</taxon>
        <taxon>Multicrustacea</taxon>
        <taxon>Malacostraca</taxon>
        <taxon>Eumalacostraca</taxon>
        <taxon>Eucarida</taxon>
        <taxon>Decapoda</taxon>
        <taxon>Pleocyemata</taxon>
        <taxon>Brachyura</taxon>
        <taxon>Eubrachyura</taxon>
        <taxon>Portunoidea</taxon>
        <taxon>Portunidae</taxon>
        <taxon>Portuninae</taxon>
        <taxon>Portunus</taxon>
    </lineage>
</organism>
<gene>
    <name evidence="1" type="ORF">E2C01_097529</name>
</gene>
<sequence>MDSDSDRSRNQELSRLMFELHARFLKSDGEWKYLASFSTCSVATSSEYLGVTKLFSHFEGDTWQPQRPAVSKAP</sequence>
<accession>A0A5B7K523</accession>
<reference evidence="1 2" key="1">
    <citation type="submission" date="2019-05" db="EMBL/GenBank/DDBJ databases">
        <title>Another draft genome of Portunus trituberculatus and its Hox gene families provides insights of decapod evolution.</title>
        <authorList>
            <person name="Jeong J.-H."/>
            <person name="Song I."/>
            <person name="Kim S."/>
            <person name="Choi T."/>
            <person name="Kim D."/>
            <person name="Ryu S."/>
            <person name="Kim W."/>
        </authorList>
    </citation>
    <scope>NUCLEOTIDE SEQUENCE [LARGE SCALE GENOMIC DNA]</scope>
    <source>
        <tissue evidence="1">Muscle</tissue>
    </source>
</reference>
<evidence type="ECO:0000313" key="2">
    <source>
        <dbReference type="Proteomes" id="UP000324222"/>
    </source>
</evidence>
<dbReference type="AlphaFoldDB" id="A0A5B7K523"/>
<evidence type="ECO:0000313" key="1">
    <source>
        <dbReference type="EMBL" id="MPD01976.1"/>
    </source>
</evidence>
<dbReference type="EMBL" id="VSRR010129408">
    <property type="protein sequence ID" value="MPD01976.1"/>
    <property type="molecule type" value="Genomic_DNA"/>
</dbReference>
<dbReference type="Proteomes" id="UP000324222">
    <property type="component" value="Unassembled WGS sequence"/>
</dbReference>
<keyword evidence="2" id="KW-1185">Reference proteome</keyword>
<protein>
    <submittedName>
        <fullName evidence="1">Uncharacterized protein</fullName>
    </submittedName>
</protein>